<evidence type="ECO:0000313" key="1">
    <source>
        <dbReference type="EMBL" id="SPQ02009.1"/>
    </source>
</evidence>
<sequence length="104" mass="12015">MHGDSLPIPAVEKVSRLIDALRDYTMKEAGAFPGDSWAASYSAPDFDSWNAFEWFDLAQDWEVADFLASGTYRAKVLLRSLQFLVEWHGQSERDEMLRRMRILN</sequence>
<evidence type="ECO:0000313" key="2">
    <source>
        <dbReference type="Proteomes" id="UP000245125"/>
    </source>
</evidence>
<protein>
    <submittedName>
        <fullName evidence="1">Uncharacterized protein</fullName>
    </submittedName>
</protein>
<proteinExistence type="predicted"/>
<gene>
    <name evidence="1" type="ORF">NBG4_850006</name>
</gene>
<dbReference type="EMBL" id="OUUY01000136">
    <property type="protein sequence ID" value="SPQ02009.1"/>
    <property type="molecule type" value="Genomic_DNA"/>
</dbReference>
<dbReference type="AlphaFoldDB" id="A0A2U3QKR5"/>
<keyword evidence="2" id="KW-1185">Reference proteome</keyword>
<dbReference type="Proteomes" id="UP000245125">
    <property type="component" value="Unassembled WGS sequence"/>
</dbReference>
<accession>A0A2U3QKR5</accession>
<organism evidence="1 2">
    <name type="scientific">Candidatus Sulfobium mesophilum</name>
    <dbReference type="NCBI Taxonomy" id="2016548"/>
    <lineage>
        <taxon>Bacteria</taxon>
        <taxon>Pseudomonadati</taxon>
        <taxon>Nitrospirota</taxon>
        <taxon>Nitrospiria</taxon>
        <taxon>Nitrospirales</taxon>
        <taxon>Nitrospiraceae</taxon>
        <taxon>Candidatus Sulfobium</taxon>
    </lineage>
</organism>
<name>A0A2U3QKR5_9BACT</name>
<reference evidence="2" key="1">
    <citation type="submission" date="2018-03" db="EMBL/GenBank/DDBJ databases">
        <authorList>
            <person name="Zecchin S."/>
        </authorList>
    </citation>
    <scope>NUCLEOTIDE SEQUENCE [LARGE SCALE GENOMIC DNA]</scope>
</reference>